<dbReference type="EMBL" id="GALX01001183">
    <property type="protein sequence ID" value="JAB67283.1"/>
    <property type="molecule type" value="Transcribed_RNA"/>
</dbReference>
<sequence length="101" mass="11369">MVMIDGESSDCLELKGGVPQGSILGPLLFAVYTSSLIKTLQNCNIHLYADDTQFYYSFDPKEVVNARTVVNRELNNFIKAASSHCLNKHINHLLNLQYVKH</sequence>
<name>V5H363_ANOGL</name>
<accession>V5H363</accession>
<feature type="domain" description="Reverse transcriptase" evidence="1">
    <location>
        <begin position="1"/>
        <end position="101"/>
    </location>
</feature>
<organism evidence="2">
    <name type="scientific">Anoplophora glabripennis</name>
    <name type="common">Asian longhorn beetle</name>
    <name type="synonym">Anoplophora nobilis</name>
    <dbReference type="NCBI Taxonomy" id="217634"/>
    <lineage>
        <taxon>Eukaryota</taxon>
        <taxon>Metazoa</taxon>
        <taxon>Ecdysozoa</taxon>
        <taxon>Arthropoda</taxon>
        <taxon>Hexapoda</taxon>
        <taxon>Insecta</taxon>
        <taxon>Pterygota</taxon>
        <taxon>Neoptera</taxon>
        <taxon>Endopterygota</taxon>
        <taxon>Coleoptera</taxon>
        <taxon>Polyphaga</taxon>
        <taxon>Cucujiformia</taxon>
        <taxon>Chrysomeloidea</taxon>
        <taxon>Cerambycidae</taxon>
        <taxon>Lamiinae</taxon>
        <taxon>Lamiini</taxon>
        <taxon>Anoplophora</taxon>
    </lineage>
</organism>
<evidence type="ECO:0000259" key="1">
    <source>
        <dbReference type="PROSITE" id="PS50878"/>
    </source>
</evidence>
<proteinExistence type="predicted"/>
<evidence type="ECO:0000313" key="2">
    <source>
        <dbReference type="EMBL" id="JAB67283.1"/>
    </source>
</evidence>
<dbReference type="InterPro" id="IPR000477">
    <property type="entry name" value="RT_dom"/>
</dbReference>
<dbReference type="AlphaFoldDB" id="V5H363"/>
<dbReference type="Pfam" id="PF00078">
    <property type="entry name" value="RVT_1"/>
    <property type="match status" value="1"/>
</dbReference>
<reference evidence="2" key="1">
    <citation type="submission" date="2013-07" db="EMBL/GenBank/DDBJ databases">
        <title>Midgut Transcriptome Profiling of Anoplphora glabripennis, a Lignocellulose Degrading, Wood-Boring Cerambycid.</title>
        <authorList>
            <person name="Scully E.D."/>
            <person name="Hoover K."/>
            <person name="Carlson J.E."/>
            <person name="Tien M."/>
            <person name="Geib S.M."/>
        </authorList>
    </citation>
    <scope>NUCLEOTIDE SEQUENCE</scope>
</reference>
<dbReference type="PROSITE" id="PS50878">
    <property type="entry name" value="RT_POL"/>
    <property type="match status" value="1"/>
</dbReference>
<protein>
    <recommendedName>
        <fullName evidence="1">Reverse transcriptase domain-containing protein</fullName>
    </recommendedName>
</protein>
<dbReference type="PANTHER" id="PTHR33332">
    <property type="entry name" value="REVERSE TRANSCRIPTASE DOMAIN-CONTAINING PROTEIN"/>
    <property type="match status" value="1"/>
</dbReference>